<evidence type="ECO:0000313" key="1">
    <source>
        <dbReference type="EMBL" id="TQL85613.1"/>
    </source>
</evidence>
<keyword evidence="2" id="KW-1185">Reference proteome</keyword>
<dbReference type="InterPro" id="IPR005624">
    <property type="entry name" value="PduO/GlcC-like"/>
</dbReference>
<comment type="caution">
    <text evidence="1">The sequence shown here is derived from an EMBL/GenBank/DDBJ whole genome shotgun (WGS) entry which is preliminary data.</text>
</comment>
<dbReference type="PANTHER" id="PTHR34309">
    <property type="entry name" value="SLR1406 PROTEIN"/>
    <property type="match status" value="1"/>
</dbReference>
<dbReference type="InterPro" id="IPR052517">
    <property type="entry name" value="GlcG_carb_metab_protein"/>
</dbReference>
<name>A0A543BLE0_9MICO</name>
<dbReference type="EMBL" id="VFOX01000001">
    <property type="protein sequence ID" value="TQL85613.1"/>
    <property type="molecule type" value="Genomic_DNA"/>
</dbReference>
<evidence type="ECO:0000313" key="2">
    <source>
        <dbReference type="Proteomes" id="UP000317209"/>
    </source>
</evidence>
<proteinExistence type="predicted"/>
<dbReference type="Proteomes" id="UP000317209">
    <property type="component" value="Unassembled WGS sequence"/>
</dbReference>
<dbReference type="AlphaFoldDB" id="A0A543BLE0"/>
<dbReference type="RefSeq" id="WP_141871548.1">
    <property type="nucleotide sequence ID" value="NZ_VFOX01000001.1"/>
</dbReference>
<dbReference type="Pfam" id="PF03928">
    <property type="entry name" value="HbpS-like"/>
    <property type="match status" value="1"/>
</dbReference>
<dbReference type="OrthoDB" id="9778896at2"/>
<accession>A0A543BLE0</accession>
<dbReference type="SUPFAM" id="SSF143744">
    <property type="entry name" value="GlcG-like"/>
    <property type="match status" value="1"/>
</dbReference>
<sequence length="130" mass="13017">MSQRMRTQAAIDTVVAKAEQAGFGVAVAVVDAAGVLVGFARTDAALIGPVDVAQKKARTAALFGMDGIDFAEIARPGEPTYSIEHTNGGLISFGGSVVLRDGGQVVGGIGVAGATLEADEDLARVGAAAF</sequence>
<dbReference type="InterPro" id="IPR038084">
    <property type="entry name" value="PduO/GlcC-like_sf"/>
</dbReference>
<dbReference type="PANTHER" id="PTHR34309:SF1">
    <property type="entry name" value="PROTEIN GLCG"/>
    <property type="match status" value="1"/>
</dbReference>
<protein>
    <submittedName>
        <fullName evidence="1">Uncharacterized protein GlcG (DUF336 family)</fullName>
    </submittedName>
</protein>
<reference evidence="1 2" key="1">
    <citation type="submission" date="2019-06" db="EMBL/GenBank/DDBJ databases">
        <title>Sequencing the genomes of 1000 actinobacteria strains.</title>
        <authorList>
            <person name="Klenk H.-P."/>
        </authorList>
    </citation>
    <scope>NUCLEOTIDE SEQUENCE [LARGE SCALE GENOMIC DNA]</scope>
    <source>
        <strain evidence="1 2">DSM 20169</strain>
    </source>
</reference>
<gene>
    <name evidence="1" type="ORF">FB560_1238</name>
</gene>
<dbReference type="Gene3D" id="3.30.450.150">
    <property type="entry name" value="Haem-degrading domain"/>
    <property type="match status" value="1"/>
</dbReference>
<organism evidence="1 2">
    <name type="scientific">Microbacterium saperdae</name>
    <dbReference type="NCBI Taxonomy" id="69368"/>
    <lineage>
        <taxon>Bacteria</taxon>
        <taxon>Bacillati</taxon>
        <taxon>Actinomycetota</taxon>
        <taxon>Actinomycetes</taxon>
        <taxon>Micrococcales</taxon>
        <taxon>Microbacteriaceae</taxon>
        <taxon>Microbacterium</taxon>
    </lineage>
</organism>